<protein>
    <submittedName>
        <fullName evidence="1">Unnamed protein product</fullName>
    </submittedName>
</protein>
<proteinExistence type="predicted"/>
<evidence type="ECO:0000313" key="1">
    <source>
        <dbReference type="EMBL" id="GMF34601.1"/>
    </source>
</evidence>
<keyword evidence="2" id="KW-1185">Reference proteome</keyword>
<accession>A0A9W6XA27</accession>
<organism evidence="1 2">
    <name type="scientific">Phytophthora lilii</name>
    <dbReference type="NCBI Taxonomy" id="2077276"/>
    <lineage>
        <taxon>Eukaryota</taxon>
        <taxon>Sar</taxon>
        <taxon>Stramenopiles</taxon>
        <taxon>Oomycota</taxon>
        <taxon>Peronosporomycetes</taxon>
        <taxon>Peronosporales</taxon>
        <taxon>Peronosporaceae</taxon>
        <taxon>Phytophthora</taxon>
    </lineage>
</organism>
<evidence type="ECO:0000313" key="2">
    <source>
        <dbReference type="Proteomes" id="UP001165083"/>
    </source>
</evidence>
<dbReference type="Proteomes" id="UP001165083">
    <property type="component" value="Unassembled WGS sequence"/>
</dbReference>
<name>A0A9W6XA27_9STRA</name>
<comment type="caution">
    <text evidence="1">The sequence shown here is derived from an EMBL/GenBank/DDBJ whole genome shotgun (WGS) entry which is preliminary data.</text>
</comment>
<dbReference type="EMBL" id="BSXW01001200">
    <property type="protein sequence ID" value="GMF34601.1"/>
    <property type="molecule type" value="Genomic_DNA"/>
</dbReference>
<dbReference type="OrthoDB" id="65833at2759"/>
<gene>
    <name evidence="1" type="ORF">Plil01_001474200</name>
</gene>
<sequence>MDSIQRAQESAMDDIDQLRHLNETKADTLELVQVRHNMVNQFACAVVDEKMTVSDVKELVNSQTTLKGLQGAIEKVESAAAGEFVTKSEFENTHRQVQAISRQLRSEIYQARYVSTCFVVFGDSVT</sequence>
<reference evidence="1" key="1">
    <citation type="submission" date="2023-04" db="EMBL/GenBank/DDBJ databases">
        <title>Phytophthora lilii NBRC 32176.</title>
        <authorList>
            <person name="Ichikawa N."/>
            <person name="Sato H."/>
            <person name="Tonouchi N."/>
        </authorList>
    </citation>
    <scope>NUCLEOTIDE SEQUENCE</scope>
    <source>
        <strain evidence="1">NBRC 32176</strain>
    </source>
</reference>
<dbReference type="AlphaFoldDB" id="A0A9W6XA27"/>